<feature type="domain" description="Mur ligase C-terminal" evidence="22">
    <location>
        <begin position="310"/>
        <end position="417"/>
    </location>
</feature>
<keyword evidence="9" id="KW-0479">Metal-binding</keyword>
<dbReference type="RefSeq" id="WP_345865711.1">
    <property type="nucleotide sequence ID" value="NZ_JBDIMF010000006.1"/>
</dbReference>
<reference evidence="23 24" key="1">
    <citation type="submission" date="2024-05" db="EMBL/GenBank/DDBJ databases">
        <authorList>
            <person name="Liu Q."/>
            <person name="Xin Y.-H."/>
        </authorList>
    </citation>
    <scope>NUCLEOTIDE SEQUENCE [LARGE SCALE GENOMIC DNA]</scope>
    <source>
        <strain evidence="23 24">CGMCC 1.15349</strain>
    </source>
</reference>
<comment type="catalytic activity">
    <reaction evidence="17">
        <text>(6S)-5,6,7,8-tetrahydrofolyl-(gamma-L-Glu)(n) + L-glutamate + ATP = (6S)-5,6,7,8-tetrahydrofolyl-(gamma-L-Glu)(n+1) + ADP + phosphate + H(+)</text>
        <dbReference type="Rhea" id="RHEA:10580"/>
        <dbReference type="Rhea" id="RHEA-COMP:14738"/>
        <dbReference type="Rhea" id="RHEA-COMP:14740"/>
        <dbReference type="ChEBI" id="CHEBI:15378"/>
        <dbReference type="ChEBI" id="CHEBI:29985"/>
        <dbReference type="ChEBI" id="CHEBI:30616"/>
        <dbReference type="ChEBI" id="CHEBI:43474"/>
        <dbReference type="ChEBI" id="CHEBI:141005"/>
        <dbReference type="ChEBI" id="CHEBI:456216"/>
        <dbReference type="EC" id="6.3.2.17"/>
    </reaction>
</comment>
<evidence type="ECO:0000256" key="14">
    <source>
        <dbReference type="ARBA" id="ARBA00030048"/>
    </source>
</evidence>
<keyword evidence="8 21" id="KW-0436">Ligase</keyword>
<comment type="catalytic activity">
    <reaction evidence="20">
        <text>7,8-dihydropteroate + L-glutamate + ATP = 7,8-dihydrofolate + ADP + phosphate + H(+)</text>
        <dbReference type="Rhea" id="RHEA:23584"/>
        <dbReference type="ChEBI" id="CHEBI:15378"/>
        <dbReference type="ChEBI" id="CHEBI:17839"/>
        <dbReference type="ChEBI" id="CHEBI:29985"/>
        <dbReference type="ChEBI" id="CHEBI:30616"/>
        <dbReference type="ChEBI" id="CHEBI:43474"/>
        <dbReference type="ChEBI" id="CHEBI:57451"/>
        <dbReference type="ChEBI" id="CHEBI:456216"/>
        <dbReference type="EC" id="6.3.2.12"/>
    </reaction>
</comment>
<dbReference type="Gene3D" id="3.40.1190.10">
    <property type="entry name" value="Mur-like, catalytic domain"/>
    <property type="match status" value="1"/>
</dbReference>
<evidence type="ECO:0000256" key="19">
    <source>
        <dbReference type="ARBA" id="ARBA00049035"/>
    </source>
</evidence>
<keyword evidence="12" id="KW-0460">Magnesium</keyword>
<dbReference type="GO" id="GO:0016874">
    <property type="term" value="F:ligase activity"/>
    <property type="evidence" value="ECO:0007669"/>
    <property type="project" value="UniProtKB-KW"/>
</dbReference>
<comment type="function">
    <text evidence="1">Functions in two distinct reactions of the de novo folate biosynthetic pathway. Catalyzes the addition of a glutamate residue to dihydropteroate (7,8-dihydropteroate or H2Pte) to form dihydrofolate (7,8-dihydrofolate monoglutamate or H2Pte-Glu). Also catalyzes successive additions of L-glutamate to tetrahydrofolate or 10-formyltetrahydrofolate or 5,10-methylenetetrahydrofolate, leading to folylpolyglutamate derivatives.</text>
</comment>
<dbReference type="SUPFAM" id="SSF53244">
    <property type="entry name" value="MurD-like peptide ligases, peptide-binding domain"/>
    <property type="match status" value="1"/>
</dbReference>
<evidence type="ECO:0000256" key="21">
    <source>
        <dbReference type="PIRNR" id="PIRNR001563"/>
    </source>
</evidence>
<dbReference type="InterPro" id="IPR018109">
    <property type="entry name" value="Folylpolyglutamate_synth_CS"/>
</dbReference>
<evidence type="ECO:0000256" key="12">
    <source>
        <dbReference type="ARBA" id="ARBA00022842"/>
    </source>
</evidence>
<organism evidence="23 24">
    <name type="scientific">Sphingomonas qilianensis</name>
    <dbReference type="NCBI Taxonomy" id="1736690"/>
    <lineage>
        <taxon>Bacteria</taxon>
        <taxon>Pseudomonadati</taxon>
        <taxon>Pseudomonadota</taxon>
        <taxon>Alphaproteobacteria</taxon>
        <taxon>Sphingomonadales</taxon>
        <taxon>Sphingomonadaceae</taxon>
        <taxon>Sphingomonas</taxon>
    </lineage>
</organism>
<comment type="catalytic activity">
    <reaction evidence="18">
        <text>10-formyltetrahydrofolyl-(gamma-L-Glu)(n) + L-glutamate + ATP = 10-formyltetrahydrofolyl-(gamma-L-Glu)(n+1) + ADP + phosphate + H(+)</text>
        <dbReference type="Rhea" id="RHEA:51904"/>
        <dbReference type="Rhea" id="RHEA-COMP:13088"/>
        <dbReference type="Rhea" id="RHEA-COMP:14300"/>
        <dbReference type="ChEBI" id="CHEBI:15378"/>
        <dbReference type="ChEBI" id="CHEBI:29985"/>
        <dbReference type="ChEBI" id="CHEBI:30616"/>
        <dbReference type="ChEBI" id="CHEBI:43474"/>
        <dbReference type="ChEBI" id="CHEBI:134413"/>
        <dbReference type="ChEBI" id="CHEBI:456216"/>
        <dbReference type="EC" id="6.3.2.17"/>
    </reaction>
</comment>
<evidence type="ECO:0000256" key="3">
    <source>
        <dbReference type="ARBA" id="ARBA00005150"/>
    </source>
</evidence>
<keyword evidence="24" id="KW-1185">Reference proteome</keyword>
<evidence type="ECO:0000256" key="16">
    <source>
        <dbReference type="ARBA" id="ARBA00032510"/>
    </source>
</evidence>
<evidence type="ECO:0000256" key="18">
    <source>
        <dbReference type="ARBA" id="ARBA00047808"/>
    </source>
</evidence>
<evidence type="ECO:0000256" key="17">
    <source>
        <dbReference type="ARBA" id="ARBA00047493"/>
    </source>
</evidence>
<dbReference type="Pfam" id="PF02875">
    <property type="entry name" value="Mur_ligase_C"/>
    <property type="match status" value="1"/>
</dbReference>
<name>A0ABU9XVC3_9SPHN</name>
<dbReference type="InterPro" id="IPR036565">
    <property type="entry name" value="Mur-like_cat_sf"/>
</dbReference>
<evidence type="ECO:0000313" key="24">
    <source>
        <dbReference type="Proteomes" id="UP001404104"/>
    </source>
</evidence>
<dbReference type="SUPFAM" id="SSF53623">
    <property type="entry name" value="MurD-like peptide ligases, catalytic domain"/>
    <property type="match status" value="1"/>
</dbReference>
<dbReference type="EMBL" id="JBDIMF010000006">
    <property type="protein sequence ID" value="MEN2787513.1"/>
    <property type="molecule type" value="Genomic_DNA"/>
</dbReference>
<evidence type="ECO:0000256" key="4">
    <source>
        <dbReference type="ARBA" id="ARBA00008276"/>
    </source>
</evidence>
<dbReference type="InterPro" id="IPR004101">
    <property type="entry name" value="Mur_ligase_C"/>
</dbReference>
<evidence type="ECO:0000313" key="23">
    <source>
        <dbReference type="EMBL" id="MEN2787513.1"/>
    </source>
</evidence>
<comment type="pathway">
    <text evidence="2">Cofactor biosynthesis; tetrahydrofolate biosynthesis; 7,8-dihydrofolate from 2-amino-4-hydroxy-6-hydroxymethyl-7,8-dihydropteridine diphosphate and 4-aminobenzoate: step 2/2.</text>
</comment>
<dbReference type="PANTHER" id="PTHR11136:SF0">
    <property type="entry name" value="DIHYDROFOLATE SYNTHETASE-RELATED"/>
    <property type="match status" value="1"/>
</dbReference>
<dbReference type="InterPro" id="IPR036615">
    <property type="entry name" value="Mur_ligase_C_dom_sf"/>
</dbReference>
<proteinExistence type="inferred from homology"/>
<dbReference type="EC" id="6.3.2.12" evidence="5"/>
<keyword evidence="13" id="KW-0289">Folate biosynthesis</keyword>
<dbReference type="EC" id="6.3.2.17" evidence="6"/>
<keyword evidence="10 21" id="KW-0547">Nucleotide-binding</keyword>
<evidence type="ECO:0000256" key="11">
    <source>
        <dbReference type="ARBA" id="ARBA00022840"/>
    </source>
</evidence>
<dbReference type="PROSITE" id="PS01012">
    <property type="entry name" value="FOLYLPOLYGLU_SYNT_2"/>
    <property type="match status" value="1"/>
</dbReference>
<dbReference type="NCBIfam" id="TIGR01499">
    <property type="entry name" value="folC"/>
    <property type="match status" value="1"/>
</dbReference>
<sequence length="434" mass="45706">MDHATSSSPQVQQQLDRLWSLSPGADILGLERITTLLARLGNPHERLPPVFHVAGTNGKGSTCAFLRAAIEAAGYTAHVYTSPHLVRFNERIRIAGTLIDDQALAALLEEVLDVADGIGASFFEVTTAVAFLAFSRTPADACIIEVGLGGRLDATNVVIPVVAGIAQLGIDHQSFLGDTLIEIAGEKAGIAKPGVPLVTMDYPRAIRLRIAAIAKQAGAMIFARGAAWTSETGRNTLKYSDIGFTLITHRPRLVGTHQSHNLALAIAMLRHQGALAIPEAALRAAADWAQWPARMQRLGAGPLLARLPHGSEIWLDGAHNPSAARPLARALGRIAQGRPVTLITGMLANKDAPGVLHELAPHLAHVIAVPVTGHAHHAPLALADLARSLGLRADTAPSFDAAIDRLGDAPRLVLIAGTLYLAGEVLAANDEPPT</sequence>
<evidence type="ECO:0000256" key="6">
    <source>
        <dbReference type="ARBA" id="ARBA00013025"/>
    </source>
</evidence>
<dbReference type="Proteomes" id="UP001404104">
    <property type="component" value="Unassembled WGS sequence"/>
</dbReference>
<accession>A0ABU9XVC3</accession>
<evidence type="ECO:0000256" key="9">
    <source>
        <dbReference type="ARBA" id="ARBA00022723"/>
    </source>
</evidence>
<keyword evidence="11 21" id="KW-0067">ATP-binding</keyword>
<evidence type="ECO:0000256" key="8">
    <source>
        <dbReference type="ARBA" id="ARBA00022598"/>
    </source>
</evidence>
<evidence type="ECO:0000256" key="7">
    <source>
        <dbReference type="ARBA" id="ARBA00019357"/>
    </source>
</evidence>
<dbReference type="Gene3D" id="3.90.190.20">
    <property type="entry name" value="Mur ligase, C-terminal domain"/>
    <property type="match status" value="1"/>
</dbReference>
<evidence type="ECO:0000259" key="22">
    <source>
        <dbReference type="Pfam" id="PF02875"/>
    </source>
</evidence>
<evidence type="ECO:0000256" key="1">
    <source>
        <dbReference type="ARBA" id="ARBA00002714"/>
    </source>
</evidence>
<evidence type="ECO:0000256" key="13">
    <source>
        <dbReference type="ARBA" id="ARBA00022909"/>
    </source>
</evidence>
<dbReference type="PIRSF" id="PIRSF001563">
    <property type="entry name" value="Folylpolyglu_synth"/>
    <property type="match status" value="1"/>
</dbReference>
<comment type="pathway">
    <text evidence="3">Cofactor biosynthesis; tetrahydrofolylpolyglutamate biosynthesis.</text>
</comment>
<evidence type="ECO:0000256" key="5">
    <source>
        <dbReference type="ARBA" id="ARBA00013023"/>
    </source>
</evidence>
<dbReference type="PANTHER" id="PTHR11136">
    <property type="entry name" value="FOLYLPOLYGLUTAMATE SYNTHASE-RELATED"/>
    <property type="match status" value="1"/>
</dbReference>
<dbReference type="InterPro" id="IPR001645">
    <property type="entry name" value="Folylpolyglutamate_synth"/>
</dbReference>
<gene>
    <name evidence="23" type="ORF">ABC969_13925</name>
</gene>
<comment type="catalytic activity">
    <reaction evidence="19">
        <text>(6R)-5,10-methylenetetrahydrofolyl-(gamma-L-Glu)(n) + L-glutamate + ATP = (6R)-5,10-methylenetetrahydrofolyl-(gamma-L-Glu)(n+1) + ADP + phosphate + H(+)</text>
        <dbReference type="Rhea" id="RHEA:51912"/>
        <dbReference type="Rhea" id="RHEA-COMP:13257"/>
        <dbReference type="Rhea" id="RHEA-COMP:13258"/>
        <dbReference type="ChEBI" id="CHEBI:15378"/>
        <dbReference type="ChEBI" id="CHEBI:29985"/>
        <dbReference type="ChEBI" id="CHEBI:30616"/>
        <dbReference type="ChEBI" id="CHEBI:43474"/>
        <dbReference type="ChEBI" id="CHEBI:136572"/>
        <dbReference type="ChEBI" id="CHEBI:456216"/>
        <dbReference type="EC" id="6.3.2.17"/>
    </reaction>
</comment>
<evidence type="ECO:0000256" key="20">
    <source>
        <dbReference type="ARBA" id="ARBA00049161"/>
    </source>
</evidence>
<protein>
    <recommendedName>
        <fullName evidence="7">Dihydrofolate synthase/folylpolyglutamate synthase</fullName>
        <ecNumber evidence="5">6.3.2.12</ecNumber>
        <ecNumber evidence="6">6.3.2.17</ecNumber>
    </recommendedName>
    <alternativeName>
        <fullName evidence="16">Folylpoly-gamma-glutamate synthetase-dihydrofolate synthetase</fullName>
    </alternativeName>
    <alternativeName>
        <fullName evidence="14">Folylpolyglutamate synthetase</fullName>
    </alternativeName>
    <alternativeName>
        <fullName evidence="15">Tetrahydrofolylpolyglutamate synthase</fullName>
    </alternativeName>
</protein>
<comment type="similarity">
    <text evidence="4 21">Belongs to the folylpolyglutamate synthase family.</text>
</comment>
<evidence type="ECO:0000256" key="2">
    <source>
        <dbReference type="ARBA" id="ARBA00004799"/>
    </source>
</evidence>
<evidence type="ECO:0000256" key="10">
    <source>
        <dbReference type="ARBA" id="ARBA00022741"/>
    </source>
</evidence>
<comment type="caution">
    <text evidence="23">The sequence shown here is derived from an EMBL/GenBank/DDBJ whole genome shotgun (WGS) entry which is preliminary data.</text>
</comment>
<evidence type="ECO:0000256" key="15">
    <source>
        <dbReference type="ARBA" id="ARBA00030592"/>
    </source>
</evidence>